<proteinExistence type="predicted"/>
<name>A0A9E7H9I8_9LILI</name>
<reference evidence="1" key="1">
    <citation type="submission" date="2022-05" db="EMBL/GenBank/DDBJ databases">
        <title>The Musa troglodytarum L. genome provides insights into the mechanism of non-climacteric behaviour and enrichment of carotenoids.</title>
        <authorList>
            <person name="Wang J."/>
        </authorList>
    </citation>
    <scope>NUCLEOTIDE SEQUENCE</scope>
    <source>
        <tissue evidence="1">Leaf</tissue>
    </source>
</reference>
<organism evidence="1 2">
    <name type="scientific">Musa troglodytarum</name>
    <name type="common">fe'i banana</name>
    <dbReference type="NCBI Taxonomy" id="320322"/>
    <lineage>
        <taxon>Eukaryota</taxon>
        <taxon>Viridiplantae</taxon>
        <taxon>Streptophyta</taxon>
        <taxon>Embryophyta</taxon>
        <taxon>Tracheophyta</taxon>
        <taxon>Spermatophyta</taxon>
        <taxon>Magnoliopsida</taxon>
        <taxon>Liliopsida</taxon>
        <taxon>Zingiberales</taxon>
        <taxon>Musaceae</taxon>
        <taxon>Musa</taxon>
    </lineage>
</organism>
<dbReference type="EMBL" id="CP097510">
    <property type="protein sequence ID" value="URE29236.1"/>
    <property type="molecule type" value="Genomic_DNA"/>
</dbReference>
<dbReference type="AlphaFoldDB" id="A0A9E7H9I8"/>
<evidence type="ECO:0000313" key="2">
    <source>
        <dbReference type="Proteomes" id="UP001055439"/>
    </source>
</evidence>
<sequence>MSYDDQALCVCDPDVVQDEEPSLQKQKYGEMDASTLIAACSLMVNGGGLGIKFQAADDVILIWWYSKRLNGEEVDHCREDEL</sequence>
<evidence type="ECO:0000313" key="1">
    <source>
        <dbReference type="EMBL" id="URE29236.1"/>
    </source>
</evidence>
<keyword evidence="2" id="KW-1185">Reference proteome</keyword>
<dbReference type="Proteomes" id="UP001055439">
    <property type="component" value="Chromosome 8"/>
</dbReference>
<protein>
    <submittedName>
        <fullName evidence="1">Uncharacterized protein</fullName>
    </submittedName>
</protein>
<accession>A0A9E7H9I8</accession>
<gene>
    <name evidence="1" type="ORF">MUK42_32048</name>
</gene>